<dbReference type="PRINTS" id="PR01041">
    <property type="entry name" value="TRNASYNTHMET"/>
</dbReference>
<evidence type="ECO:0000313" key="19">
    <source>
        <dbReference type="Proteomes" id="UP001596996"/>
    </source>
</evidence>
<dbReference type="NCBIfam" id="TIGR00399">
    <property type="entry name" value="metG_C_term"/>
    <property type="match status" value="1"/>
</dbReference>
<comment type="cofactor">
    <cofactor evidence="16">
        <name>Zn(2+)</name>
        <dbReference type="ChEBI" id="CHEBI:29105"/>
    </cofactor>
    <text evidence="16">Binds 1 zinc ion per subunit.</text>
</comment>
<comment type="similarity">
    <text evidence="3 16">Belongs to the class-I aminoacyl-tRNA synthetase family. MetG type 1 subfamily.</text>
</comment>
<evidence type="ECO:0000256" key="6">
    <source>
        <dbReference type="ARBA" id="ARBA00022555"/>
    </source>
</evidence>
<dbReference type="InterPro" id="IPR033911">
    <property type="entry name" value="MetRS_core"/>
</dbReference>
<dbReference type="SUPFAM" id="SSF57770">
    <property type="entry name" value="Methionyl-tRNA synthetase (MetRS), Zn-domain"/>
    <property type="match status" value="1"/>
</dbReference>
<dbReference type="Proteomes" id="UP001596996">
    <property type="component" value="Unassembled WGS sequence"/>
</dbReference>
<feature type="domain" description="TRNA-binding" evidence="17">
    <location>
        <begin position="586"/>
        <end position="688"/>
    </location>
</feature>
<accession>A0ABW3IA30</accession>
<dbReference type="InterPro" id="IPR014729">
    <property type="entry name" value="Rossmann-like_a/b/a_fold"/>
</dbReference>
<evidence type="ECO:0000256" key="9">
    <source>
        <dbReference type="ARBA" id="ARBA00022741"/>
    </source>
</evidence>
<dbReference type="NCBIfam" id="TIGR00398">
    <property type="entry name" value="metG"/>
    <property type="match status" value="1"/>
</dbReference>
<sequence>MSNLVRKIIVTCALPYANGPIHLGHMLEHIQADIWVRFQRMRGNEIYFVCADDAHGTPIMLKADQMGITPEQLINDVQKSHMADFAGFNINFDNYYSTHSDENRQLSEIIYNKLNENGFIKHRTISQLFDPEKSMFLPDRFVKGTCPKCKAEEQYGDNCEVCSATYSPTELNNPRSTVSGATPILKQSEHFFFDLPAFETMLKNWISSGSLQQEVANKMQEWFEAGLQQWDISRDAPYFGFKIPNTENKYFYVWLDAPIGYMASFKNLCNKKSGIDFDEFWKKDSQTELYHFIGKDIMYFHSLFWPAMLEGANLRKPNNIFVHGYVTVNGEKMSKSRGTFIQASTYLNHLDPEYLRYYYAAKLSNRIDDLDLNLEDFVQRVNTDIVNKLVNLAARNAGFIQKRFDGKLADKLEDESLFAEFAMQSEQIATFYENREFSKAIREIMALTDKANKYIDNKAPWIIAKDETRSVELQQVCSMGIQLFRILMGYLKPVLPQLAQRAEIFLQTEINWQNLSKPLLNHQLAPFKPLFSRLEMKQIEMMIESSKTENTKLNPPINSNEIKNRVKNDRTSTEIEPFAEQITIDDFSKIDLRIAKVIKCEAVPESKKLLKFTLDLGSETRQVFSGIKSAYNTPEQLAGRFVVMVANLAPRKMKFGVSEGMILTAGTDGTDLYLLNVDEGVRAGSRVS</sequence>
<dbReference type="Pfam" id="PF01588">
    <property type="entry name" value="tRNA_bind"/>
    <property type="match status" value="1"/>
</dbReference>
<keyword evidence="10 16" id="KW-0862">Zinc</keyword>
<dbReference type="SUPFAM" id="SSF52374">
    <property type="entry name" value="Nucleotidylyl transferase"/>
    <property type="match status" value="1"/>
</dbReference>
<proteinExistence type="inferred from homology"/>
<dbReference type="GO" id="GO:0004825">
    <property type="term" value="F:methionine-tRNA ligase activity"/>
    <property type="evidence" value="ECO:0007669"/>
    <property type="project" value="UniProtKB-EC"/>
</dbReference>
<feature type="short sequence motif" description="'HIGH' region" evidence="16">
    <location>
        <begin position="15"/>
        <end position="25"/>
    </location>
</feature>
<evidence type="ECO:0000256" key="16">
    <source>
        <dbReference type="HAMAP-Rule" id="MF_00098"/>
    </source>
</evidence>
<dbReference type="RefSeq" id="WP_380820434.1">
    <property type="nucleotide sequence ID" value="NZ_JBHTJN010000011.1"/>
</dbReference>
<reference evidence="19" key="1">
    <citation type="journal article" date="2019" name="Int. J. Syst. Evol. Microbiol.">
        <title>The Global Catalogue of Microorganisms (GCM) 10K type strain sequencing project: providing services to taxonomists for standard genome sequencing and annotation.</title>
        <authorList>
            <consortium name="The Broad Institute Genomics Platform"/>
            <consortium name="The Broad Institute Genome Sequencing Center for Infectious Disease"/>
            <person name="Wu L."/>
            <person name="Ma J."/>
        </authorList>
    </citation>
    <scope>NUCLEOTIDE SEQUENCE [LARGE SCALE GENOMIC DNA]</scope>
    <source>
        <strain evidence="19">CCUG 61707</strain>
    </source>
</reference>
<evidence type="ECO:0000256" key="14">
    <source>
        <dbReference type="ARBA" id="ARBA00023146"/>
    </source>
</evidence>
<keyword evidence="8 16" id="KW-0479">Metal-binding</keyword>
<evidence type="ECO:0000313" key="18">
    <source>
        <dbReference type="EMBL" id="MFD0966347.1"/>
    </source>
</evidence>
<comment type="catalytic activity">
    <reaction evidence="15 16">
        <text>tRNA(Met) + L-methionine + ATP = L-methionyl-tRNA(Met) + AMP + diphosphate</text>
        <dbReference type="Rhea" id="RHEA:13481"/>
        <dbReference type="Rhea" id="RHEA-COMP:9667"/>
        <dbReference type="Rhea" id="RHEA-COMP:9698"/>
        <dbReference type="ChEBI" id="CHEBI:30616"/>
        <dbReference type="ChEBI" id="CHEBI:33019"/>
        <dbReference type="ChEBI" id="CHEBI:57844"/>
        <dbReference type="ChEBI" id="CHEBI:78442"/>
        <dbReference type="ChEBI" id="CHEBI:78530"/>
        <dbReference type="ChEBI" id="CHEBI:456215"/>
        <dbReference type="EC" id="6.1.1.10"/>
    </reaction>
</comment>
<dbReference type="Gene3D" id="2.40.50.140">
    <property type="entry name" value="Nucleic acid-binding proteins"/>
    <property type="match status" value="1"/>
</dbReference>
<dbReference type="InterPro" id="IPR041872">
    <property type="entry name" value="Anticodon_Met"/>
</dbReference>
<feature type="binding site" evidence="16">
    <location>
        <position position="146"/>
    </location>
    <ligand>
        <name>Zn(2+)</name>
        <dbReference type="ChEBI" id="CHEBI:29105"/>
    </ligand>
</feature>
<feature type="binding site" evidence="16">
    <location>
        <position position="335"/>
    </location>
    <ligand>
        <name>ATP</name>
        <dbReference type="ChEBI" id="CHEBI:30616"/>
    </ligand>
</feature>
<dbReference type="CDD" id="cd02800">
    <property type="entry name" value="tRNA_bind_EcMetRS_like"/>
    <property type="match status" value="1"/>
</dbReference>
<dbReference type="CDD" id="cd00814">
    <property type="entry name" value="MetRS_core"/>
    <property type="match status" value="1"/>
</dbReference>
<dbReference type="HAMAP" id="MF_00098">
    <property type="entry name" value="Met_tRNA_synth_type1"/>
    <property type="match status" value="1"/>
</dbReference>
<dbReference type="InterPro" id="IPR001412">
    <property type="entry name" value="aa-tRNA-synth_I_CS"/>
</dbReference>
<keyword evidence="11 16" id="KW-0067">ATP-binding</keyword>
<dbReference type="EMBL" id="JBHTJN010000011">
    <property type="protein sequence ID" value="MFD0966347.1"/>
    <property type="molecule type" value="Genomic_DNA"/>
</dbReference>
<dbReference type="PANTHER" id="PTHR45765:SF1">
    <property type="entry name" value="METHIONINE--TRNA LIGASE, CYTOPLASMIC"/>
    <property type="match status" value="1"/>
</dbReference>
<protein>
    <recommendedName>
        <fullName evidence="16">Methionine--tRNA ligase</fullName>
        <ecNumber evidence="16">6.1.1.10</ecNumber>
    </recommendedName>
    <alternativeName>
        <fullName evidence="16">Methionyl-tRNA synthetase</fullName>
        <shortName evidence="16">MetRS</shortName>
    </alternativeName>
</protein>
<keyword evidence="13 16" id="KW-0648">Protein biosynthesis</keyword>
<dbReference type="Pfam" id="PF09334">
    <property type="entry name" value="tRNA-synt_1g"/>
    <property type="match status" value="1"/>
</dbReference>
<dbReference type="InterPro" id="IPR002547">
    <property type="entry name" value="tRNA-bd_dom"/>
</dbReference>
<dbReference type="InterPro" id="IPR029038">
    <property type="entry name" value="MetRS_Zn"/>
</dbReference>
<dbReference type="InterPro" id="IPR004495">
    <property type="entry name" value="Met-tRNA-synth_bsu_C"/>
</dbReference>
<evidence type="ECO:0000256" key="4">
    <source>
        <dbReference type="ARBA" id="ARBA00011738"/>
    </source>
</evidence>
<evidence type="ECO:0000256" key="3">
    <source>
        <dbReference type="ARBA" id="ARBA00008258"/>
    </source>
</evidence>
<keyword evidence="5 16" id="KW-0963">Cytoplasm</keyword>
<keyword evidence="12 16" id="KW-0694">RNA-binding</keyword>
<dbReference type="InterPro" id="IPR023458">
    <property type="entry name" value="Met-tRNA_ligase_1"/>
</dbReference>
<feature type="binding site" evidence="16">
    <location>
        <position position="159"/>
    </location>
    <ligand>
        <name>Zn(2+)</name>
        <dbReference type="ChEBI" id="CHEBI:29105"/>
    </ligand>
</feature>
<comment type="subunit">
    <text evidence="4 16">Homodimer.</text>
</comment>
<dbReference type="SUPFAM" id="SSF50249">
    <property type="entry name" value="Nucleic acid-binding proteins"/>
    <property type="match status" value="1"/>
</dbReference>
<name>A0ABW3IA30_9PAST</name>
<dbReference type="SUPFAM" id="SSF47323">
    <property type="entry name" value="Anticodon-binding domain of a subclass of class I aminoacyl-tRNA synthetases"/>
    <property type="match status" value="1"/>
</dbReference>
<comment type="subcellular location">
    <subcellularLocation>
        <location evidence="2 16">Cytoplasm</location>
    </subcellularLocation>
</comment>
<keyword evidence="19" id="KW-1185">Reference proteome</keyword>
<dbReference type="Pfam" id="PF19303">
    <property type="entry name" value="Anticodon_3"/>
    <property type="match status" value="1"/>
</dbReference>
<dbReference type="EC" id="6.1.1.10" evidence="16"/>
<dbReference type="PANTHER" id="PTHR45765">
    <property type="entry name" value="METHIONINE--TRNA LIGASE"/>
    <property type="match status" value="1"/>
</dbReference>
<organism evidence="18 19">
    <name type="scientific">Seminibacterium arietis</name>
    <dbReference type="NCBI Taxonomy" id="1173502"/>
    <lineage>
        <taxon>Bacteria</taxon>
        <taxon>Pseudomonadati</taxon>
        <taxon>Pseudomonadota</taxon>
        <taxon>Gammaproteobacteria</taxon>
        <taxon>Pasteurellales</taxon>
        <taxon>Pasteurellaceae</taxon>
        <taxon>Seminibacterium</taxon>
    </lineage>
</organism>
<feature type="binding site" evidence="16">
    <location>
        <position position="149"/>
    </location>
    <ligand>
        <name>Zn(2+)</name>
        <dbReference type="ChEBI" id="CHEBI:29105"/>
    </ligand>
</feature>
<evidence type="ECO:0000259" key="17">
    <source>
        <dbReference type="PROSITE" id="PS50886"/>
    </source>
</evidence>
<keyword evidence="14 16" id="KW-0030">Aminoacyl-tRNA synthetase</keyword>
<evidence type="ECO:0000256" key="13">
    <source>
        <dbReference type="ARBA" id="ARBA00022917"/>
    </source>
</evidence>
<gene>
    <name evidence="16 18" type="primary">metG</name>
    <name evidence="18" type="ORF">ACFQ02_05745</name>
</gene>
<evidence type="ECO:0000256" key="1">
    <source>
        <dbReference type="ARBA" id="ARBA00003314"/>
    </source>
</evidence>
<dbReference type="NCBIfam" id="NF001100">
    <property type="entry name" value="PRK00133.1"/>
    <property type="match status" value="1"/>
</dbReference>
<evidence type="ECO:0000256" key="2">
    <source>
        <dbReference type="ARBA" id="ARBA00004496"/>
    </source>
</evidence>
<evidence type="ECO:0000256" key="15">
    <source>
        <dbReference type="ARBA" id="ARBA00047364"/>
    </source>
</evidence>
<dbReference type="Gene3D" id="3.40.50.620">
    <property type="entry name" value="HUPs"/>
    <property type="match status" value="1"/>
</dbReference>
<evidence type="ECO:0000256" key="12">
    <source>
        <dbReference type="ARBA" id="ARBA00022884"/>
    </source>
</evidence>
<evidence type="ECO:0000256" key="11">
    <source>
        <dbReference type="ARBA" id="ARBA00022840"/>
    </source>
</evidence>
<evidence type="ECO:0000256" key="8">
    <source>
        <dbReference type="ARBA" id="ARBA00022723"/>
    </source>
</evidence>
<dbReference type="CDD" id="cd07957">
    <property type="entry name" value="Anticodon_Ia_Met"/>
    <property type="match status" value="1"/>
</dbReference>
<dbReference type="InterPro" id="IPR012340">
    <property type="entry name" value="NA-bd_OB-fold"/>
</dbReference>
<dbReference type="PROSITE" id="PS50886">
    <property type="entry name" value="TRBD"/>
    <property type="match status" value="1"/>
</dbReference>
<comment type="function">
    <text evidence="1 16">Is required not only for elongation of protein synthesis but also for the initiation of all mRNA translation through initiator tRNA(fMet) aminoacylation.</text>
</comment>
<feature type="binding site" evidence="16">
    <location>
        <position position="162"/>
    </location>
    <ligand>
        <name>Zn(2+)</name>
        <dbReference type="ChEBI" id="CHEBI:29105"/>
    </ligand>
</feature>
<feature type="short sequence motif" description="'KMSKS' region" evidence="16">
    <location>
        <begin position="332"/>
        <end position="336"/>
    </location>
</feature>
<keyword evidence="9 16" id="KW-0547">Nucleotide-binding</keyword>
<dbReference type="InterPro" id="IPR009080">
    <property type="entry name" value="tRNAsynth_Ia_anticodon-bd"/>
</dbReference>
<keyword evidence="7 16" id="KW-0436">Ligase</keyword>
<evidence type="ECO:0000256" key="5">
    <source>
        <dbReference type="ARBA" id="ARBA00022490"/>
    </source>
</evidence>
<keyword evidence="6 16" id="KW-0820">tRNA-binding</keyword>
<evidence type="ECO:0000256" key="10">
    <source>
        <dbReference type="ARBA" id="ARBA00022833"/>
    </source>
</evidence>
<dbReference type="PROSITE" id="PS00178">
    <property type="entry name" value="AA_TRNA_LIGASE_I"/>
    <property type="match status" value="1"/>
</dbReference>
<evidence type="ECO:0000256" key="7">
    <source>
        <dbReference type="ARBA" id="ARBA00022598"/>
    </source>
</evidence>
<dbReference type="Gene3D" id="2.20.28.20">
    <property type="entry name" value="Methionyl-tRNA synthetase, Zn-domain"/>
    <property type="match status" value="1"/>
</dbReference>
<dbReference type="InterPro" id="IPR014758">
    <property type="entry name" value="Met-tRNA_synth"/>
</dbReference>
<dbReference type="InterPro" id="IPR015413">
    <property type="entry name" value="Methionyl/Leucyl_tRNA_Synth"/>
</dbReference>
<comment type="caution">
    <text evidence="18">The sequence shown here is derived from an EMBL/GenBank/DDBJ whole genome shotgun (WGS) entry which is preliminary data.</text>
</comment>
<dbReference type="Gene3D" id="1.10.730.10">
    <property type="entry name" value="Isoleucyl-tRNA Synthetase, Domain 1"/>
    <property type="match status" value="1"/>
</dbReference>